<dbReference type="RefSeq" id="WP_047806835.1">
    <property type="nucleotide sequence ID" value="NZ_CP011805.1"/>
</dbReference>
<dbReference type="EMBL" id="CP011805">
    <property type="protein sequence ID" value="AKM07915.1"/>
    <property type="molecule type" value="Genomic_DNA"/>
</dbReference>
<protein>
    <submittedName>
        <fullName evidence="16">TonB-dependent receptor</fullName>
    </submittedName>
</protein>
<evidence type="ECO:0000256" key="4">
    <source>
        <dbReference type="ARBA" id="ARBA00022496"/>
    </source>
</evidence>
<feature type="domain" description="TonB-dependent receptor plug" evidence="15">
    <location>
        <begin position="47"/>
        <end position="153"/>
    </location>
</feature>
<keyword evidence="10 11" id="KW-0998">Cell outer membrane</keyword>
<dbReference type="InterPro" id="IPR036942">
    <property type="entry name" value="Beta-barrel_TonB_sf"/>
</dbReference>
<evidence type="ECO:0000256" key="12">
    <source>
        <dbReference type="RuleBase" id="RU003357"/>
    </source>
</evidence>
<keyword evidence="17" id="KW-1185">Reference proteome</keyword>
<keyword evidence="7" id="KW-0406">Ion transport</keyword>
<keyword evidence="4" id="KW-0410">Iron transport</keyword>
<feature type="signal peptide" evidence="13">
    <location>
        <begin position="1"/>
        <end position="24"/>
    </location>
</feature>
<evidence type="ECO:0000259" key="14">
    <source>
        <dbReference type="Pfam" id="PF00593"/>
    </source>
</evidence>
<dbReference type="AlphaFoldDB" id="A0A0G3X8M8"/>
<keyword evidence="5 11" id="KW-0812">Transmembrane</keyword>
<dbReference type="PROSITE" id="PS52016">
    <property type="entry name" value="TONB_DEPENDENT_REC_3"/>
    <property type="match status" value="1"/>
</dbReference>
<organism evidence="16 17">
    <name type="scientific">Pelagerythrobacter marensis</name>
    <dbReference type="NCBI Taxonomy" id="543877"/>
    <lineage>
        <taxon>Bacteria</taxon>
        <taxon>Pseudomonadati</taxon>
        <taxon>Pseudomonadota</taxon>
        <taxon>Alphaproteobacteria</taxon>
        <taxon>Sphingomonadales</taxon>
        <taxon>Erythrobacteraceae</taxon>
        <taxon>Pelagerythrobacter</taxon>
    </lineage>
</organism>
<dbReference type="InterPro" id="IPR012910">
    <property type="entry name" value="Plug_dom"/>
</dbReference>
<evidence type="ECO:0000256" key="8">
    <source>
        <dbReference type="ARBA" id="ARBA00023077"/>
    </source>
</evidence>
<dbReference type="GO" id="GO:0009279">
    <property type="term" value="C:cell outer membrane"/>
    <property type="evidence" value="ECO:0007669"/>
    <property type="project" value="UniProtKB-SubCell"/>
</dbReference>
<evidence type="ECO:0000256" key="1">
    <source>
        <dbReference type="ARBA" id="ARBA00004571"/>
    </source>
</evidence>
<keyword evidence="6" id="KW-0408">Iron</keyword>
<dbReference type="SUPFAM" id="SSF56935">
    <property type="entry name" value="Porins"/>
    <property type="match status" value="1"/>
</dbReference>
<evidence type="ECO:0000259" key="15">
    <source>
        <dbReference type="Pfam" id="PF07715"/>
    </source>
</evidence>
<dbReference type="STRING" id="543877.AM2010_1852"/>
<dbReference type="PANTHER" id="PTHR32552">
    <property type="entry name" value="FERRICHROME IRON RECEPTOR-RELATED"/>
    <property type="match status" value="1"/>
</dbReference>
<keyword evidence="16" id="KW-0675">Receptor</keyword>
<evidence type="ECO:0000256" key="5">
    <source>
        <dbReference type="ARBA" id="ARBA00022692"/>
    </source>
</evidence>
<keyword evidence="13" id="KW-0732">Signal</keyword>
<evidence type="ECO:0000256" key="7">
    <source>
        <dbReference type="ARBA" id="ARBA00023065"/>
    </source>
</evidence>
<dbReference type="Gene3D" id="2.40.170.20">
    <property type="entry name" value="TonB-dependent receptor, beta-barrel domain"/>
    <property type="match status" value="1"/>
</dbReference>
<proteinExistence type="inferred from homology"/>
<feature type="chain" id="PRO_5002562331" evidence="13">
    <location>
        <begin position="25"/>
        <end position="708"/>
    </location>
</feature>
<evidence type="ECO:0000256" key="9">
    <source>
        <dbReference type="ARBA" id="ARBA00023136"/>
    </source>
</evidence>
<comment type="similarity">
    <text evidence="11 12">Belongs to the TonB-dependent receptor family.</text>
</comment>
<accession>A0A0G3X8M8</accession>
<keyword evidence="9 11" id="KW-0472">Membrane</keyword>
<keyword evidence="8 12" id="KW-0798">TonB box</keyword>
<evidence type="ECO:0000256" key="11">
    <source>
        <dbReference type="PROSITE-ProRule" id="PRU01360"/>
    </source>
</evidence>
<name>A0A0G3X8M8_9SPHN</name>
<dbReference type="OrthoDB" id="9760333at2"/>
<feature type="domain" description="TonB-dependent receptor-like beta-barrel" evidence="14">
    <location>
        <begin position="282"/>
        <end position="675"/>
    </location>
</feature>
<keyword evidence="3 11" id="KW-1134">Transmembrane beta strand</keyword>
<dbReference type="CDD" id="cd01347">
    <property type="entry name" value="ligand_gated_channel"/>
    <property type="match status" value="1"/>
</dbReference>
<evidence type="ECO:0000256" key="3">
    <source>
        <dbReference type="ARBA" id="ARBA00022452"/>
    </source>
</evidence>
<keyword evidence="2 11" id="KW-0813">Transport</keyword>
<gene>
    <name evidence="16" type="ORF">AM2010_1852</name>
</gene>
<comment type="subcellular location">
    <subcellularLocation>
        <location evidence="1 11">Cell outer membrane</location>
        <topology evidence="1 11">Multi-pass membrane protein</topology>
    </subcellularLocation>
</comment>
<dbReference type="InterPro" id="IPR000531">
    <property type="entry name" value="Beta-barrel_TonB"/>
</dbReference>
<evidence type="ECO:0000256" key="2">
    <source>
        <dbReference type="ARBA" id="ARBA00022448"/>
    </source>
</evidence>
<evidence type="ECO:0000313" key="17">
    <source>
        <dbReference type="Proteomes" id="UP000037643"/>
    </source>
</evidence>
<dbReference type="Pfam" id="PF00593">
    <property type="entry name" value="TonB_dep_Rec_b-barrel"/>
    <property type="match status" value="1"/>
</dbReference>
<dbReference type="InterPro" id="IPR039426">
    <property type="entry name" value="TonB-dep_rcpt-like"/>
</dbReference>
<dbReference type="KEGG" id="amx:AM2010_1852"/>
<reference evidence="16 17" key="1">
    <citation type="submission" date="2015-06" db="EMBL/GenBank/DDBJ databases">
        <authorList>
            <person name="Kim K.M."/>
        </authorList>
    </citation>
    <scope>NUCLEOTIDE SEQUENCE [LARGE SCALE GENOMIC DNA]</scope>
    <source>
        <strain evidence="16 17">KCTC 22370</strain>
    </source>
</reference>
<evidence type="ECO:0000256" key="6">
    <source>
        <dbReference type="ARBA" id="ARBA00023004"/>
    </source>
</evidence>
<sequence precursor="true">MVGKYGFICTASILALAQAGPALAQSGESRDALNEIVVTAQKREQTLIEVPMAISVVGGEELGERGIENVQDLSFAVPGLTMREDGPGSYTIFLRGLANQSGSGALVTQYLDEAPLSLSGYDQLSPIPLDLQRVEVLKGPQGTLYGQGSAGGTIRYITNAPDATQFEGRAEGQLYSVAQGETGGSVTGVINLPLVRDQLALRVAGKYETGGGWIDQPEAGIKDGNGTELFNLRAKLRWTPSAAFEATGMVQVHRAETALGLGFEEPDRTVDIGPDRSKVMIPKEFDFTLYNLELRYDFGFAELVSASTYVEHDHQYPFTYIPRPGNYSYGIVEGNDDRWVDADQFSQELRLSSSEGPFQWTLGGFYTTSDRTMVAEYEYAYAPNGDLYSGGGFLVEDLYYLSASSSETVSLFADAAYDITDRLTLGAGIRYFRDEQTSLITYVPDTGTTLEATFDSIDPRVYLSYRYADQANFYASFAKGFRSGGFNSEPFDPYDPEKIYTYEIGTKGAALDGRLQFELAAFYTEYKDMIRRRLTEVDGAFLGESSNIGKVEVKGVELGIAARPVTGFTLSATGAYIDSEIVETAATDQVNIPGDPTDYTPEISFTLGANYDFDWAEGVPGFVRVDYNYRDAVTYIDRSSFLPSALPQRSDSVGLLNARFGGTVSGFDVALFAQNITNENKAIDPYQGWANSNRTRPRVVGVEVGYSF</sequence>
<dbReference type="Proteomes" id="UP000037643">
    <property type="component" value="Chromosome"/>
</dbReference>
<evidence type="ECO:0000256" key="10">
    <source>
        <dbReference type="ARBA" id="ARBA00023237"/>
    </source>
</evidence>
<evidence type="ECO:0000256" key="13">
    <source>
        <dbReference type="SAM" id="SignalP"/>
    </source>
</evidence>
<dbReference type="PATRIC" id="fig|543877.4.peg.1879"/>
<dbReference type="Pfam" id="PF07715">
    <property type="entry name" value="Plug"/>
    <property type="match status" value="1"/>
</dbReference>
<evidence type="ECO:0000313" key="16">
    <source>
        <dbReference type="EMBL" id="AKM07915.1"/>
    </source>
</evidence>
<dbReference type="GO" id="GO:0006826">
    <property type="term" value="P:iron ion transport"/>
    <property type="evidence" value="ECO:0007669"/>
    <property type="project" value="UniProtKB-KW"/>
</dbReference>
<dbReference type="PANTHER" id="PTHR32552:SF81">
    <property type="entry name" value="TONB-DEPENDENT OUTER MEMBRANE RECEPTOR"/>
    <property type="match status" value="1"/>
</dbReference>